<protein>
    <recommendedName>
        <fullName evidence="7">Rhodopsin domain-containing protein</fullName>
    </recommendedName>
</protein>
<keyword evidence="4 6" id="KW-0472">Membrane</keyword>
<evidence type="ECO:0000313" key="9">
    <source>
        <dbReference type="Proteomes" id="UP000800035"/>
    </source>
</evidence>
<dbReference type="OrthoDB" id="5417844at2759"/>
<evidence type="ECO:0000259" key="7">
    <source>
        <dbReference type="Pfam" id="PF20684"/>
    </source>
</evidence>
<keyword evidence="9" id="KW-1185">Reference proteome</keyword>
<evidence type="ECO:0000256" key="4">
    <source>
        <dbReference type="ARBA" id="ARBA00023136"/>
    </source>
</evidence>
<dbReference type="AlphaFoldDB" id="A0A6A5UA69"/>
<keyword evidence="3 6" id="KW-1133">Transmembrane helix</keyword>
<evidence type="ECO:0000256" key="3">
    <source>
        <dbReference type="ARBA" id="ARBA00022989"/>
    </source>
</evidence>
<evidence type="ECO:0000256" key="2">
    <source>
        <dbReference type="ARBA" id="ARBA00022692"/>
    </source>
</evidence>
<accession>A0A6A5UA69</accession>
<proteinExistence type="inferred from homology"/>
<evidence type="ECO:0000256" key="6">
    <source>
        <dbReference type="SAM" id="Phobius"/>
    </source>
</evidence>
<dbReference type="PANTHER" id="PTHR33048">
    <property type="entry name" value="PTH11-LIKE INTEGRAL MEMBRANE PROTEIN (AFU_ORTHOLOGUE AFUA_5G11245)"/>
    <property type="match status" value="1"/>
</dbReference>
<name>A0A6A5UA69_9PLEO</name>
<dbReference type="EMBL" id="ML976980">
    <property type="protein sequence ID" value="KAF1961785.1"/>
    <property type="molecule type" value="Genomic_DNA"/>
</dbReference>
<feature type="transmembrane region" description="Helical" evidence="6">
    <location>
        <begin position="30"/>
        <end position="48"/>
    </location>
</feature>
<gene>
    <name evidence="8" type="ORF">CC80DRAFT_392505</name>
</gene>
<dbReference type="PANTHER" id="PTHR33048:SF47">
    <property type="entry name" value="INTEGRAL MEMBRANE PROTEIN-RELATED"/>
    <property type="match status" value="1"/>
</dbReference>
<evidence type="ECO:0000256" key="1">
    <source>
        <dbReference type="ARBA" id="ARBA00004141"/>
    </source>
</evidence>
<organism evidence="8 9">
    <name type="scientific">Byssothecium circinans</name>
    <dbReference type="NCBI Taxonomy" id="147558"/>
    <lineage>
        <taxon>Eukaryota</taxon>
        <taxon>Fungi</taxon>
        <taxon>Dikarya</taxon>
        <taxon>Ascomycota</taxon>
        <taxon>Pezizomycotina</taxon>
        <taxon>Dothideomycetes</taxon>
        <taxon>Pleosporomycetidae</taxon>
        <taxon>Pleosporales</taxon>
        <taxon>Massarineae</taxon>
        <taxon>Massarinaceae</taxon>
        <taxon>Byssothecium</taxon>
    </lineage>
</organism>
<feature type="domain" description="Rhodopsin" evidence="7">
    <location>
        <begin position="1"/>
        <end position="93"/>
    </location>
</feature>
<dbReference type="Proteomes" id="UP000800035">
    <property type="component" value="Unassembled WGS sequence"/>
</dbReference>
<dbReference type="InterPro" id="IPR052337">
    <property type="entry name" value="SAT4-like"/>
</dbReference>
<reference evidence="8" key="1">
    <citation type="journal article" date="2020" name="Stud. Mycol.">
        <title>101 Dothideomycetes genomes: a test case for predicting lifestyles and emergence of pathogens.</title>
        <authorList>
            <person name="Haridas S."/>
            <person name="Albert R."/>
            <person name="Binder M."/>
            <person name="Bloem J."/>
            <person name="Labutti K."/>
            <person name="Salamov A."/>
            <person name="Andreopoulos B."/>
            <person name="Baker S."/>
            <person name="Barry K."/>
            <person name="Bills G."/>
            <person name="Bluhm B."/>
            <person name="Cannon C."/>
            <person name="Castanera R."/>
            <person name="Culley D."/>
            <person name="Daum C."/>
            <person name="Ezra D."/>
            <person name="Gonzalez J."/>
            <person name="Henrissat B."/>
            <person name="Kuo A."/>
            <person name="Liang C."/>
            <person name="Lipzen A."/>
            <person name="Lutzoni F."/>
            <person name="Magnuson J."/>
            <person name="Mondo S."/>
            <person name="Nolan M."/>
            <person name="Ohm R."/>
            <person name="Pangilinan J."/>
            <person name="Park H.-J."/>
            <person name="Ramirez L."/>
            <person name="Alfaro M."/>
            <person name="Sun H."/>
            <person name="Tritt A."/>
            <person name="Yoshinaga Y."/>
            <person name="Zwiers L.-H."/>
            <person name="Turgeon B."/>
            <person name="Goodwin S."/>
            <person name="Spatafora J."/>
            <person name="Crous P."/>
            <person name="Grigoriev I."/>
        </authorList>
    </citation>
    <scope>NUCLEOTIDE SEQUENCE</scope>
    <source>
        <strain evidence="8">CBS 675.92</strain>
    </source>
</reference>
<comment type="subcellular location">
    <subcellularLocation>
        <location evidence="1">Membrane</location>
        <topology evidence="1">Multi-pass membrane protein</topology>
    </subcellularLocation>
</comment>
<feature type="non-terminal residue" evidence="8">
    <location>
        <position position="102"/>
    </location>
</feature>
<dbReference type="InterPro" id="IPR049326">
    <property type="entry name" value="Rhodopsin_dom_fungi"/>
</dbReference>
<keyword evidence="2 6" id="KW-0812">Transmembrane</keyword>
<dbReference type="Pfam" id="PF20684">
    <property type="entry name" value="Fung_rhodopsin"/>
    <property type="match status" value="1"/>
</dbReference>
<dbReference type="GO" id="GO:0016020">
    <property type="term" value="C:membrane"/>
    <property type="evidence" value="ECO:0007669"/>
    <property type="project" value="UniProtKB-SubCell"/>
</dbReference>
<evidence type="ECO:0000256" key="5">
    <source>
        <dbReference type="ARBA" id="ARBA00038359"/>
    </source>
</evidence>
<feature type="non-terminal residue" evidence="8">
    <location>
        <position position="1"/>
    </location>
</feature>
<sequence>SIPNILADLLILSLPVKEVIHLQMSRSSKTLVCGMFLLGGFVIIASGLRVYFMLDMDLMDMTWTYQGVGLWTAVELDVAVISACLPLIRPTLEFLVPTSIMS</sequence>
<comment type="similarity">
    <text evidence="5">Belongs to the SAT4 family.</text>
</comment>
<evidence type="ECO:0000313" key="8">
    <source>
        <dbReference type="EMBL" id="KAF1961785.1"/>
    </source>
</evidence>